<dbReference type="SUPFAM" id="SSF47413">
    <property type="entry name" value="lambda repressor-like DNA-binding domains"/>
    <property type="match status" value="1"/>
</dbReference>
<dbReference type="GO" id="GO:0003677">
    <property type="term" value="F:DNA binding"/>
    <property type="evidence" value="ECO:0007669"/>
    <property type="project" value="InterPro"/>
</dbReference>
<evidence type="ECO:0000313" key="2">
    <source>
        <dbReference type="Proteomes" id="UP000269708"/>
    </source>
</evidence>
<accession>A0A3N4UX32</accession>
<proteinExistence type="predicted"/>
<sequence length="70" mass="7681">MTRNMNTPVARWRARMGLSQRAAAEALGMALSSYQDQERGINRQTGQPIRTPLTLLLACAAIERGIAPVE</sequence>
<dbReference type="RefSeq" id="WP_123771529.1">
    <property type="nucleotide sequence ID" value="NZ_RKQN01000008.1"/>
</dbReference>
<name>A0A3N4UX32_9GAMM</name>
<dbReference type="Proteomes" id="UP000269708">
    <property type="component" value="Unassembled WGS sequence"/>
</dbReference>
<reference evidence="1 2" key="1">
    <citation type="submission" date="2018-11" db="EMBL/GenBank/DDBJ databases">
        <title>Genomic Encyclopedia of Type Strains, Phase IV (KMG-IV): sequencing the most valuable type-strain genomes for metagenomic binning, comparative biology and taxonomic classification.</title>
        <authorList>
            <person name="Goeker M."/>
        </authorList>
    </citation>
    <scope>NUCLEOTIDE SEQUENCE [LARGE SCALE GENOMIC DNA]</scope>
    <source>
        <strain evidence="1 2">DSM 25623</strain>
    </source>
</reference>
<organism evidence="1 2">
    <name type="scientific">Vulcaniibacterium tengchongense</name>
    <dbReference type="NCBI Taxonomy" id="1273429"/>
    <lineage>
        <taxon>Bacteria</taxon>
        <taxon>Pseudomonadati</taxon>
        <taxon>Pseudomonadota</taxon>
        <taxon>Gammaproteobacteria</taxon>
        <taxon>Lysobacterales</taxon>
        <taxon>Lysobacteraceae</taxon>
        <taxon>Vulcaniibacterium</taxon>
    </lineage>
</organism>
<comment type="caution">
    <text evidence="1">The sequence shown here is derived from an EMBL/GenBank/DDBJ whole genome shotgun (WGS) entry which is preliminary data.</text>
</comment>
<dbReference type="AlphaFoldDB" id="A0A3N4UX32"/>
<dbReference type="OrthoDB" id="8234829at2"/>
<dbReference type="InterPro" id="IPR010982">
    <property type="entry name" value="Lambda_DNA-bd_dom_sf"/>
</dbReference>
<protein>
    <submittedName>
        <fullName evidence="1">Helix-turn-helix protein</fullName>
    </submittedName>
</protein>
<dbReference type="Gene3D" id="1.10.260.40">
    <property type="entry name" value="lambda repressor-like DNA-binding domains"/>
    <property type="match status" value="1"/>
</dbReference>
<evidence type="ECO:0000313" key="1">
    <source>
        <dbReference type="EMBL" id="RPE74668.1"/>
    </source>
</evidence>
<gene>
    <name evidence="1" type="ORF">EDC50_3197</name>
</gene>
<keyword evidence="2" id="KW-1185">Reference proteome</keyword>
<dbReference type="EMBL" id="RKQN01000008">
    <property type="protein sequence ID" value="RPE74668.1"/>
    <property type="molecule type" value="Genomic_DNA"/>
</dbReference>